<dbReference type="CDD" id="cd11577">
    <property type="entry name" value="GH71"/>
    <property type="match status" value="1"/>
</dbReference>
<dbReference type="EMBL" id="KZ824809">
    <property type="protein sequence ID" value="RAH79913.1"/>
    <property type="molecule type" value="Genomic_DNA"/>
</dbReference>
<evidence type="ECO:0000256" key="2">
    <source>
        <dbReference type="SAM" id="SignalP"/>
    </source>
</evidence>
<reference evidence="3 4" key="1">
    <citation type="submission" date="2018-02" db="EMBL/GenBank/DDBJ databases">
        <title>The genomes of Aspergillus section Nigri reveals drivers in fungal speciation.</title>
        <authorList>
            <consortium name="DOE Joint Genome Institute"/>
            <person name="Vesth T.C."/>
            <person name="Nybo J."/>
            <person name="Theobald S."/>
            <person name="Brandl J."/>
            <person name="Frisvad J.C."/>
            <person name="Nielsen K.F."/>
            <person name="Lyhne E.K."/>
            <person name="Kogle M.E."/>
            <person name="Kuo A."/>
            <person name="Riley R."/>
            <person name="Clum A."/>
            <person name="Nolan M."/>
            <person name="Lipzen A."/>
            <person name="Salamov A."/>
            <person name="Henrissat B."/>
            <person name="Wiebenga A."/>
            <person name="De vries R.P."/>
            <person name="Grigoriev I.V."/>
            <person name="Mortensen U.H."/>
            <person name="Andersen M.R."/>
            <person name="Baker S.E."/>
        </authorList>
    </citation>
    <scope>NUCLEOTIDE SEQUENCE [LARGE SCALE GENOMIC DNA]</scope>
    <source>
        <strain evidence="3 4">CBS 114.51</strain>
    </source>
</reference>
<sequence>MRVIHLILGCLCASQVSAYAVFAHFMVTNTANYTLEDWEEDIRLARDASIDAFALNMAYEDPTNDIALPLAFQAAASVEGSFQLFFSFDYAGNGPWSKAVVAALILQYSSHSSYYLYNSQPFVSTFEGPANAEDWTTIKEQTGCFFVPDWSSLGAKEALEAGGGGIVDALFSWAAWPWGPQDMDTYTDASYLQYLNESGQALPYMMPVSPWFYTNLPGYKKNWLWRGDHLWHDRWLEAWYLRPDFIEIISWNDYGESHYIGPLRDNAMAAFQIGEASYNYVTGMPHDAWRDLLPYVADTYKDSIATVYTETLVVWYRVQPVSACGTGGTTANTASELQLEFTPAEVLSDMVFFSALLEDTADIAVTIGGVSVEAVWRNVPNEKGPQTGLYHGQAPFGGHTGEVVVTISRDGTTIAQVAGETISTSCTDGLANYNVWTGSAKASTSVNAITPVLLDNQVCINGTGANNFAGLCEFACMYGYCPVSACTCLDMGVQKTLPNATGVQGYPLEGLDASYSGLCSFDCNYGFCPDTACATVSAPLSVPTVSDFDPPACVSGTGSGNLAGLCSFSCAFGFCPINACTCTGQGALTVKNPTSSDVGVAIDPEDEAIYGPLCEFACQRGYCPEGACKIASSSSSSSSSPSSSSSSSSDTASDNDGSNIVYIDPTIWGSPSPTVSCVPPCTFILPPYPIDPTTIHWPPVTTTFYSKNPEENQTSTVTSTITISNFPESAIPWWPVTVGANDP</sequence>
<dbReference type="Proteomes" id="UP000249497">
    <property type="component" value="Unassembled WGS sequence"/>
</dbReference>
<proteinExistence type="predicted"/>
<evidence type="ECO:0000256" key="1">
    <source>
        <dbReference type="SAM" id="MobiDB-lite"/>
    </source>
</evidence>
<keyword evidence="4" id="KW-1185">Reference proteome</keyword>
<feature type="compositionally biased region" description="Low complexity" evidence="1">
    <location>
        <begin position="633"/>
        <end position="649"/>
    </location>
</feature>
<feature type="region of interest" description="Disordered" evidence="1">
    <location>
        <begin position="633"/>
        <end position="656"/>
    </location>
</feature>
<evidence type="ECO:0000313" key="4">
    <source>
        <dbReference type="Proteomes" id="UP000249497"/>
    </source>
</evidence>
<dbReference type="OrthoDB" id="1046782at2759"/>
<evidence type="ECO:0000313" key="3">
    <source>
        <dbReference type="EMBL" id="RAH79913.1"/>
    </source>
</evidence>
<accession>A0A8T8WVR5</accession>
<dbReference type="InterPro" id="IPR005197">
    <property type="entry name" value="Glyco_hydro_71"/>
</dbReference>
<dbReference type="Pfam" id="PF03659">
    <property type="entry name" value="Glyco_hydro_71"/>
    <property type="match status" value="1"/>
</dbReference>
<dbReference type="AlphaFoldDB" id="A0A8T8WVR5"/>
<dbReference type="RefSeq" id="XP_025525807.1">
    <property type="nucleotide sequence ID" value="XM_025675943.1"/>
</dbReference>
<dbReference type="GO" id="GO:0051118">
    <property type="term" value="F:glucan endo-1,3-alpha-glucosidase activity"/>
    <property type="evidence" value="ECO:0007669"/>
    <property type="project" value="InterPro"/>
</dbReference>
<organism evidence="3 4">
    <name type="scientific">Aspergillus japonicus CBS 114.51</name>
    <dbReference type="NCBI Taxonomy" id="1448312"/>
    <lineage>
        <taxon>Eukaryota</taxon>
        <taxon>Fungi</taxon>
        <taxon>Dikarya</taxon>
        <taxon>Ascomycota</taxon>
        <taxon>Pezizomycotina</taxon>
        <taxon>Eurotiomycetes</taxon>
        <taxon>Eurotiomycetidae</taxon>
        <taxon>Eurotiales</taxon>
        <taxon>Aspergillaceae</taxon>
        <taxon>Aspergillus</taxon>
        <taxon>Aspergillus subgen. Circumdati</taxon>
    </lineage>
</organism>
<feature type="non-terminal residue" evidence="3">
    <location>
        <position position="743"/>
    </location>
</feature>
<feature type="chain" id="PRO_5035832207" description="Alpha-1,3-glucanase/mutanase" evidence="2">
    <location>
        <begin position="19"/>
        <end position="743"/>
    </location>
</feature>
<protein>
    <recommendedName>
        <fullName evidence="5">Alpha-1,3-glucanase/mutanase</fullName>
    </recommendedName>
</protein>
<dbReference type="Gene3D" id="3.20.20.80">
    <property type="entry name" value="Glycosidases"/>
    <property type="match status" value="1"/>
</dbReference>
<name>A0A8T8WVR5_ASPJA</name>
<gene>
    <name evidence="3" type="ORF">BO86DRAFT_435232</name>
</gene>
<feature type="signal peptide" evidence="2">
    <location>
        <begin position="1"/>
        <end position="18"/>
    </location>
</feature>
<evidence type="ECO:0008006" key="5">
    <source>
        <dbReference type="Google" id="ProtNLM"/>
    </source>
</evidence>
<keyword evidence="2" id="KW-0732">Signal</keyword>
<dbReference type="GeneID" id="37179636"/>